<proteinExistence type="predicted"/>
<dbReference type="EMBL" id="CADCVD010000090">
    <property type="protein sequence ID" value="CAA9447008.1"/>
    <property type="molecule type" value="Genomic_DNA"/>
</dbReference>
<gene>
    <name evidence="1" type="ORF">AVDCRST_MAG37-1929</name>
</gene>
<protein>
    <submittedName>
        <fullName evidence="1">Uncharacterized protein</fullName>
    </submittedName>
</protein>
<evidence type="ECO:0000313" key="1">
    <source>
        <dbReference type="EMBL" id="CAA9447008.1"/>
    </source>
</evidence>
<name>A0A6J4QLE6_9ACTN</name>
<accession>A0A6J4QLE6</accession>
<sequence>MSEIRRTERALIWPLILGSSSVATVHHSFQYRLYGAAKPTKMVLLEISSGHGPQPSFFIIPWMLYSRP</sequence>
<organism evidence="1">
    <name type="scientific">uncultured Rubrobacteraceae bacterium</name>
    <dbReference type="NCBI Taxonomy" id="349277"/>
    <lineage>
        <taxon>Bacteria</taxon>
        <taxon>Bacillati</taxon>
        <taxon>Actinomycetota</taxon>
        <taxon>Rubrobacteria</taxon>
        <taxon>Rubrobacterales</taxon>
        <taxon>Rubrobacteraceae</taxon>
        <taxon>environmental samples</taxon>
    </lineage>
</organism>
<reference evidence="1" key="1">
    <citation type="submission" date="2020-02" db="EMBL/GenBank/DDBJ databases">
        <authorList>
            <person name="Meier V. D."/>
        </authorList>
    </citation>
    <scope>NUCLEOTIDE SEQUENCE</scope>
    <source>
        <strain evidence="1">AVDCRST_MAG37</strain>
    </source>
</reference>
<dbReference type="AlphaFoldDB" id="A0A6J4QLE6"/>